<protein>
    <submittedName>
        <fullName evidence="1">Uncharacterized protein</fullName>
    </submittedName>
</protein>
<dbReference type="EMBL" id="HBUF01093711">
    <property type="protein sequence ID" value="CAG6636326.1"/>
    <property type="molecule type" value="Transcribed_RNA"/>
</dbReference>
<accession>A0A8D8QRQ7</accession>
<sequence>MSRSKSFRQARVWAPNASLISTRSISFKLSPTALSRCLIAGEGPIPIIEGSTPTTEYPTSLARGVRLWALTAASLAITTAPAPSQIPEADPAVTTPSFLNTGGSLPSVSSVVCGLGCSSESIDTGFLLIVTSTGAISDLNTPAS</sequence>
<evidence type="ECO:0000313" key="1">
    <source>
        <dbReference type="EMBL" id="CAG6636330.1"/>
    </source>
</evidence>
<dbReference type="EMBL" id="HBUF01093712">
    <property type="protein sequence ID" value="CAG6636328.1"/>
    <property type="molecule type" value="Transcribed_RNA"/>
</dbReference>
<organism evidence="1">
    <name type="scientific">Cacopsylla melanoneura</name>
    <dbReference type="NCBI Taxonomy" id="428564"/>
    <lineage>
        <taxon>Eukaryota</taxon>
        <taxon>Metazoa</taxon>
        <taxon>Ecdysozoa</taxon>
        <taxon>Arthropoda</taxon>
        <taxon>Hexapoda</taxon>
        <taxon>Insecta</taxon>
        <taxon>Pterygota</taxon>
        <taxon>Neoptera</taxon>
        <taxon>Paraneoptera</taxon>
        <taxon>Hemiptera</taxon>
        <taxon>Sternorrhyncha</taxon>
        <taxon>Psylloidea</taxon>
        <taxon>Psyllidae</taxon>
        <taxon>Psyllinae</taxon>
        <taxon>Cacopsylla</taxon>
    </lineage>
</organism>
<dbReference type="EMBL" id="HBUF01552245">
    <property type="protein sequence ID" value="CAG6759320.1"/>
    <property type="molecule type" value="Transcribed_RNA"/>
</dbReference>
<dbReference type="EMBL" id="HBUF01552246">
    <property type="protein sequence ID" value="CAG6759322.1"/>
    <property type="molecule type" value="Transcribed_RNA"/>
</dbReference>
<dbReference type="AlphaFoldDB" id="A0A8D8QRQ7"/>
<dbReference type="EMBL" id="HBUF01552247">
    <property type="protein sequence ID" value="CAG6759324.1"/>
    <property type="molecule type" value="Transcribed_RNA"/>
</dbReference>
<reference evidence="1" key="1">
    <citation type="submission" date="2021-05" db="EMBL/GenBank/DDBJ databases">
        <authorList>
            <person name="Alioto T."/>
            <person name="Alioto T."/>
            <person name="Gomez Garrido J."/>
        </authorList>
    </citation>
    <scope>NUCLEOTIDE SEQUENCE</scope>
</reference>
<dbReference type="EMBL" id="HBUF01552248">
    <property type="protein sequence ID" value="CAG6759326.1"/>
    <property type="molecule type" value="Transcribed_RNA"/>
</dbReference>
<proteinExistence type="predicted"/>
<dbReference type="EMBL" id="HBUF01093713">
    <property type="protein sequence ID" value="CAG6636330.1"/>
    <property type="molecule type" value="Transcribed_RNA"/>
</dbReference>
<dbReference type="EMBL" id="HBUF01093714">
    <property type="protein sequence ID" value="CAG6636332.1"/>
    <property type="molecule type" value="Transcribed_RNA"/>
</dbReference>
<name>A0A8D8QRQ7_9HEMI</name>